<feature type="region of interest" description="Disordered" evidence="1">
    <location>
        <begin position="882"/>
        <end position="928"/>
    </location>
</feature>
<dbReference type="AlphaFoldDB" id="A0A835Z6A2"/>
<dbReference type="EMBL" id="JAFCMP010000068">
    <property type="protein sequence ID" value="KAG5188462.1"/>
    <property type="molecule type" value="Genomic_DNA"/>
</dbReference>
<comment type="caution">
    <text evidence="3">The sequence shown here is derived from an EMBL/GenBank/DDBJ whole genome shotgun (WGS) entry which is preliminary data.</text>
</comment>
<organism evidence="3 4">
    <name type="scientific">Tribonema minus</name>
    <dbReference type="NCBI Taxonomy" id="303371"/>
    <lineage>
        <taxon>Eukaryota</taxon>
        <taxon>Sar</taxon>
        <taxon>Stramenopiles</taxon>
        <taxon>Ochrophyta</taxon>
        <taxon>PX clade</taxon>
        <taxon>Xanthophyceae</taxon>
        <taxon>Tribonematales</taxon>
        <taxon>Tribonemataceae</taxon>
        <taxon>Tribonema</taxon>
    </lineage>
</organism>
<keyword evidence="4" id="KW-1185">Reference proteome</keyword>
<dbReference type="Proteomes" id="UP000664859">
    <property type="component" value="Unassembled WGS sequence"/>
</dbReference>
<keyword evidence="2" id="KW-0812">Transmembrane</keyword>
<reference evidence="3" key="1">
    <citation type="submission" date="2021-02" db="EMBL/GenBank/DDBJ databases">
        <title>First Annotated Genome of the Yellow-green Alga Tribonema minus.</title>
        <authorList>
            <person name="Mahan K.M."/>
        </authorList>
    </citation>
    <scope>NUCLEOTIDE SEQUENCE</scope>
    <source>
        <strain evidence="3">UTEX B ZZ1240</strain>
    </source>
</reference>
<feature type="compositionally biased region" description="Polar residues" evidence="1">
    <location>
        <begin position="909"/>
        <end position="918"/>
    </location>
</feature>
<evidence type="ECO:0000256" key="2">
    <source>
        <dbReference type="SAM" id="Phobius"/>
    </source>
</evidence>
<sequence length="928" mass="95212">MKRVGQYFSSSKANAARRVQLPPRDAVAKWGASTRADLARHLRPLRQNLWLPTGRQLLGAAVLAPLAGCAGYYAFAYALRESLCYDRLQRVDDALYDTAAAAETAQRAPPPPLSQPPAERARALSAGDVRGLHGALSSPPAGVTVLLGADEAHAARWASAVLSARPACVTVKFPAAAAAAAAAGAEDAHAWELLRALADGLGLQYLKLRFALAAALPAAARRRRRGGAEAASDSALDLRVALDTVTGALEEIRGEGSQRQLHPVIVVRGLGGLLRGGGGGGGRGAWAGATWGTREWQGAARGRGRLVTGERHLAHVVVAMSQANLPDGAVDAVLGAQGGTQGGAEGAVWGPSAVPLETLWRHVERSLKVSFPKADPAALDQAAALVVETLCGPVGDAAGDVERALRAADARAAAATGHGKRWLRQRAYCGRKSCALQELQHHSATLLLLLRAADARAAAATGHGKSDSAAPIPMAQLAADSAALSPVTTAQLAVRAAAAAVWSSVAAALTPLMTPAAARAAAGGQGDSSPQALAAVFQLIEALGRNGTSPAPVSPPVSLPLPTVIDEYFNGDAAAVTRLLRAGVLRIMPAHVEGPAGAARPLPLPYAHVGVASPLVAGVFAVLARTRCSGAAPARSGEEDAPWLSIGAALRRLGETATAEAALDARHAAALADARRVGDVRQSLGGAHVERITELHRLRNANGIERVTELHRLRNANGIEDTHTVGSAEDTLRAEEQAIGARLAALRSAREALAAQRAEAAAQQGDMPSRAEAAAVPSVVKSLRHVLSTVMSAGTSSTDAAALHGLAVDVLEEVAEETGGVLAADLVQGVLSVLGTPLPAADIRRGMHGLAAAPGAQQVDVGQLVRVLIAQDSPTLGMTYSEGSRVPADTDSVEVRKRGGERGAAANIAVTTPETANDSDVRWWDAAP</sequence>
<feature type="compositionally biased region" description="Basic and acidic residues" evidence="1">
    <location>
        <begin position="919"/>
        <end position="928"/>
    </location>
</feature>
<evidence type="ECO:0000256" key="1">
    <source>
        <dbReference type="SAM" id="MobiDB-lite"/>
    </source>
</evidence>
<proteinExistence type="predicted"/>
<evidence type="ECO:0000313" key="3">
    <source>
        <dbReference type="EMBL" id="KAG5188462.1"/>
    </source>
</evidence>
<keyword evidence="2" id="KW-0472">Membrane</keyword>
<name>A0A835Z6A2_9STRA</name>
<accession>A0A835Z6A2</accession>
<gene>
    <name evidence="3" type="ORF">JKP88DRAFT_347787</name>
</gene>
<evidence type="ECO:0000313" key="4">
    <source>
        <dbReference type="Proteomes" id="UP000664859"/>
    </source>
</evidence>
<keyword evidence="2" id="KW-1133">Transmembrane helix</keyword>
<protein>
    <submittedName>
        <fullName evidence="3">Uncharacterized protein</fullName>
    </submittedName>
</protein>
<feature type="transmembrane region" description="Helical" evidence="2">
    <location>
        <begin position="57"/>
        <end position="79"/>
    </location>
</feature>